<name>A0A1V6SIN1_9EURO</name>
<organism evidence="1 2">
    <name type="scientific">Penicillium steckii</name>
    <dbReference type="NCBI Taxonomy" id="303698"/>
    <lineage>
        <taxon>Eukaryota</taxon>
        <taxon>Fungi</taxon>
        <taxon>Dikarya</taxon>
        <taxon>Ascomycota</taxon>
        <taxon>Pezizomycotina</taxon>
        <taxon>Eurotiomycetes</taxon>
        <taxon>Eurotiomycetidae</taxon>
        <taxon>Eurotiales</taxon>
        <taxon>Aspergillaceae</taxon>
        <taxon>Penicillium</taxon>
    </lineage>
</organism>
<dbReference type="OrthoDB" id="4062651at2759"/>
<keyword evidence="2" id="KW-1185">Reference proteome</keyword>
<evidence type="ECO:0000313" key="2">
    <source>
        <dbReference type="Proteomes" id="UP000191285"/>
    </source>
</evidence>
<proteinExistence type="predicted"/>
<dbReference type="EMBL" id="MLKD01000046">
    <property type="protein sequence ID" value="OQE13758.1"/>
    <property type="molecule type" value="Genomic_DNA"/>
</dbReference>
<gene>
    <name evidence="1" type="ORF">PENSTE_c046G00750</name>
</gene>
<sequence>MKPQDRFFSEGQAYFGPRENPLTEAHCNVWDWDQRRMIKIKGIAKLFPPDEDIEIIDENGLLAGVSTDPEEDDTPFVAYPPISVVESLANCRRVQYSKLRELDRLVSGVDLVLYEDEFGIPYKVAFKFNLLDNSLRL</sequence>
<reference evidence="2" key="1">
    <citation type="journal article" date="2017" name="Nat. Microbiol.">
        <title>Global analysis of biosynthetic gene clusters reveals vast potential of secondary metabolite production in Penicillium species.</title>
        <authorList>
            <person name="Nielsen J.C."/>
            <person name="Grijseels S."/>
            <person name="Prigent S."/>
            <person name="Ji B."/>
            <person name="Dainat J."/>
            <person name="Nielsen K.F."/>
            <person name="Frisvad J.C."/>
            <person name="Workman M."/>
            <person name="Nielsen J."/>
        </authorList>
    </citation>
    <scope>NUCLEOTIDE SEQUENCE [LARGE SCALE GENOMIC DNA]</scope>
    <source>
        <strain evidence="2">IBT 24891</strain>
    </source>
</reference>
<comment type="caution">
    <text evidence="1">The sequence shown here is derived from an EMBL/GenBank/DDBJ whole genome shotgun (WGS) entry which is preliminary data.</text>
</comment>
<dbReference type="Proteomes" id="UP000191285">
    <property type="component" value="Unassembled WGS sequence"/>
</dbReference>
<accession>A0A1V6SIN1</accession>
<protein>
    <submittedName>
        <fullName evidence="1">Uncharacterized protein</fullName>
    </submittedName>
</protein>
<evidence type="ECO:0000313" key="1">
    <source>
        <dbReference type="EMBL" id="OQE13758.1"/>
    </source>
</evidence>
<dbReference type="AlphaFoldDB" id="A0A1V6SIN1"/>